<dbReference type="Proteomes" id="UP000609346">
    <property type="component" value="Unassembled WGS sequence"/>
</dbReference>
<evidence type="ECO:0000259" key="3">
    <source>
        <dbReference type="PROSITE" id="PS51272"/>
    </source>
</evidence>
<dbReference type="Pfam" id="PF00395">
    <property type="entry name" value="SLH"/>
    <property type="match status" value="3"/>
</dbReference>
<dbReference type="InterPro" id="IPR052956">
    <property type="entry name" value="Mesenchyme-surface_protein"/>
</dbReference>
<protein>
    <submittedName>
        <fullName evidence="5">Choice-of-anchor I family protein</fullName>
    </submittedName>
</protein>
<dbReference type="SUPFAM" id="SSF50969">
    <property type="entry name" value="YVTN repeat-like/Quinoprotein amine dehydrogenase"/>
    <property type="match status" value="1"/>
</dbReference>
<dbReference type="PROSITE" id="PS51841">
    <property type="entry name" value="LTD"/>
    <property type="match status" value="1"/>
</dbReference>
<dbReference type="InterPro" id="IPR013783">
    <property type="entry name" value="Ig-like_fold"/>
</dbReference>
<dbReference type="RefSeq" id="WP_191205554.1">
    <property type="nucleotide sequence ID" value="NZ_JACXZA010000005.1"/>
</dbReference>
<feature type="domain" description="SLH" evidence="3">
    <location>
        <begin position="1320"/>
        <end position="1384"/>
    </location>
</feature>
<dbReference type="InterPro" id="IPR001322">
    <property type="entry name" value="Lamin_tail_dom"/>
</dbReference>
<feature type="region of interest" description="Disordered" evidence="1">
    <location>
        <begin position="760"/>
        <end position="784"/>
    </location>
</feature>
<dbReference type="SUPFAM" id="SSF74853">
    <property type="entry name" value="Lamin A/C globular tail domain"/>
    <property type="match status" value="1"/>
</dbReference>
<organism evidence="5 6">
    <name type="scientific">Paenibacillus terricola</name>
    <dbReference type="NCBI Taxonomy" id="2763503"/>
    <lineage>
        <taxon>Bacteria</taxon>
        <taxon>Bacillati</taxon>
        <taxon>Bacillota</taxon>
        <taxon>Bacilli</taxon>
        <taxon>Bacillales</taxon>
        <taxon>Paenibacillaceae</taxon>
        <taxon>Paenibacillus</taxon>
    </lineage>
</organism>
<dbReference type="PROSITE" id="PS51272">
    <property type="entry name" value="SLH"/>
    <property type="match status" value="3"/>
</dbReference>
<dbReference type="InterPro" id="IPR008964">
    <property type="entry name" value="Invasin/intimin_cell_adhesion"/>
</dbReference>
<keyword evidence="6" id="KW-1185">Reference proteome</keyword>
<dbReference type="InterPro" id="IPR015919">
    <property type="entry name" value="Cadherin-like_sf"/>
</dbReference>
<name>A0ABR8N4A8_9BACL</name>
<feature type="signal peptide" evidence="2">
    <location>
        <begin position="1"/>
        <end position="27"/>
    </location>
</feature>
<proteinExistence type="predicted"/>
<accession>A0ABR8N4A8</accession>
<evidence type="ECO:0000313" key="5">
    <source>
        <dbReference type="EMBL" id="MBD3921289.1"/>
    </source>
</evidence>
<dbReference type="Pfam" id="PF22494">
    <property type="entry name" value="choice_anch_I"/>
    <property type="match status" value="1"/>
</dbReference>
<dbReference type="InterPro" id="IPR001119">
    <property type="entry name" value="SLH_dom"/>
</dbReference>
<gene>
    <name evidence="5" type="ORF">H8B09_21150</name>
</gene>
<feature type="chain" id="PRO_5046344417" evidence="2">
    <location>
        <begin position="28"/>
        <end position="1384"/>
    </location>
</feature>
<dbReference type="InterPro" id="IPR011044">
    <property type="entry name" value="Quino_amine_DH_bsu"/>
</dbReference>
<dbReference type="SUPFAM" id="SSF49313">
    <property type="entry name" value="Cadherin-like"/>
    <property type="match status" value="1"/>
</dbReference>
<reference evidence="5 6" key="1">
    <citation type="submission" date="2020-09" db="EMBL/GenBank/DDBJ databases">
        <title>Paenibacillus sp. strain PR3 16S rRNA gene Genome sequencing and assembly.</title>
        <authorList>
            <person name="Kim J."/>
        </authorList>
    </citation>
    <scope>NUCLEOTIDE SEQUENCE [LARGE SCALE GENOMIC DNA]</scope>
    <source>
        <strain evidence="5 6">PR3</strain>
    </source>
</reference>
<dbReference type="Pfam" id="PF05345">
    <property type="entry name" value="He_PIG"/>
    <property type="match status" value="1"/>
</dbReference>
<dbReference type="Pfam" id="PF00932">
    <property type="entry name" value="LTD"/>
    <property type="match status" value="1"/>
</dbReference>
<dbReference type="PANTHER" id="PTHR46928">
    <property type="entry name" value="MESENCHYME-SPECIFIC CELL SURFACE GLYCOPROTEIN"/>
    <property type="match status" value="1"/>
</dbReference>
<dbReference type="EMBL" id="JACXZA010000005">
    <property type="protein sequence ID" value="MBD3921289.1"/>
    <property type="molecule type" value="Genomic_DNA"/>
</dbReference>
<evidence type="ECO:0000313" key="6">
    <source>
        <dbReference type="Proteomes" id="UP000609346"/>
    </source>
</evidence>
<dbReference type="NCBIfam" id="NF038117">
    <property type="entry name" value="choice_anch_I"/>
    <property type="match status" value="1"/>
</dbReference>
<dbReference type="PANTHER" id="PTHR46928:SF1">
    <property type="entry name" value="MESENCHYME-SPECIFIC CELL SURFACE GLYCOPROTEIN"/>
    <property type="match status" value="1"/>
</dbReference>
<dbReference type="InterPro" id="IPR055188">
    <property type="entry name" value="Choice_anch_I"/>
</dbReference>
<dbReference type="Pfam" id="PF02368">
    <property type="entry name" value="Big_2"/>
    <property type="match status" value="1"/>
</dbReference>
<feature type="region of interest" description="Disordered" evidence="1">
    <location>
        <begin position="956"/>
        <end position="979"/>
    </location>
</feature>
<comment type="caution">
    <text evidence="5">The sequence shown here is derived from an EMBL/GenBank/DDBJ whole genome shotgun (WGS) entry which is preliminary data.</text>
</comment>
<evidence type="ECO:0000256" key="2">
    <source>
        <dbReference type="SAM" id="SignalP"/>
    </source>
</evidence>
<evidence type="ECO:0000256" key="1">
    <source>
        <dbReference type="SAM" id="MobiDB-lite"/>
    </source>
</evidence>
<feature type="domain" description="SLH" evidence="3">
    <location>
        <begin position="1254"/>
        <end position="1317"/>
    </location>
</feature>
<dbReference type="Gene3D" id="2.60.40.1080">
    <property type="match status" value="1"/>
</dbReference>
<feature type="domain" description="LTD" evidence="4">
    <location>
        <begin position="45"/>
        <end position="216"/>
    </location>
</feature>
<dbReference type="Gene3D" id="2.60.40.10">
    <property type="entry name" value="Immunoglobulins"/>
    <property type="match status" value="1"/>
</dbReference>
<sequence length="1384" mass="143599">MFTRYTRKFGTAIALSAVILSTTSAFSAPAAFAAEAPVIGIPYKADGSYDRTVPHIIINQLYGAGLKSVTDAYATHGFIELYNPTGADIDLSGWSLQYADRGTSDTTGPTNDWEKLDLSGVVKAHSSFLIVGKATGTAVANAKIDLTNKGDLVWDRYINNKGMKVALVYGTDKLAAVNPFDIDGKGTKAAGYVDMVGTGSNDGGSTIDGYETDYPTGSSEGTSKKKSIRRIDLADTDVNKADFQQIDYEAATPAVIADKGPRNSAYGPWGVTVTPPSITTQSLPVATVGIPYAATVAASGGVAPYTFSAEGLPQGLSINPTTGVISGTVSSPVDAASVTITVTDASTPALTDSHTYTLNAAASAYTDKFTVSKIGGYSVGVTNPAGGVAEIVKFNKDNGRFYLVNGSSDPASLDIVSLTVGDGSGTNQMQKDDTKNIKEMAERTEGFDYGDLTSIDINYTNKRIYLSVQEKDPTKNGLILALDYDGNLIASYAAGAQPDMIKSTPDGKYVLTANEGEPRAGVDPKGSVTILDTVAGTATNVEFDDPSIIDDKVHIRGASDPKTGLITGSGSKADALYDLEPEYIALSGDALMAYVSLQENNAIATLDLASKKFTSVKGLGLKDLSNPRNSLDLVNDGVIKLENVPFFGVYMPDGIASYTVDGQNYVISANEGDATDWPGRTNVGKISSVKSSLDPNSAAAKLVNSTTAYDGVEVMTDMGTDSIYMFGGRSFSIWDANTMEQTYDSGNDFEKITAERIPDFFNSGHDKTAKDNRSSKKGPEPEDVKIGQVGERSVAFVGLERIGGVMMYDVTDPKQATFLNYTNSRVFTPTNNLNTDTGPEGLEFIPAAISPTGLPLLLVAYEVSGTVAVFQLNVSKLSLDKTTLTLTAGSTAGQLTASVVPAAGSSSSVAWTSSDPSVATVDNTGKVTPIIAGTAVIKAVSADQYALASAVVTVNSSTSTTPVNPDAGNTGTNNGNGNSGEATVGVGTVKTSTSEGTTTATFDLPSADHEGSPQAVLSAGLVNQALKALNEAGTDKKELVIHADITDGGTLVLNADAVALLAGVTGIETVVLETNLGMIALDADAWKSLLSSSGKGSISIGQTSEEGAGSLAGQQVIRFHLLADGKELNTPQGSVYIGLPYKLAQGNNPLAVVPYTVAANGSATPIILGIYDTESGQVLFSADTLRNGYAVGYNEKSFSDTKNNFASEAITYLAARGIIGGVGNDRFAPAANLTRADLVLMLSRIAGVQPGAYTSTSFSDVDADAYYAQAVEWAADLGIVSGTGGGAFQPNAPVTRQQLVTMLVRFLGTLGYELQPVVAPIQFVDAEAIAGYAADAVNAAQQAGFITGRPVAGGEGVAFAPNASATRAETAKLLALLMLSLTDQ</sequence>
<dbReference type="SMART" id="SM00635">
    <property type="entry name" value="BID_2"/>
    <property type="match status" value="1"/>
</dbReference>
<dbReference type="InterPro" id="IPR036415">
    <property type="entry name" value="Lamin_tail_dom_sf"/>
</dbReference>
<dbReference type="SUPFAM" id="SSF49373">
    <property type="entry name" value="Invasin/intimin cell-adhesion fragments"/>
    <property type="match status" value="1"/>
</dbReference>
<keyword evidence="2" id="KW-0732">Signal</keyword>
<evidence type="ECO:0000259" key="4">
    <source>
        <dbReference type="PROSITE" id="PS51841"/>
    </source>
</evidence>
<feature type="domain" description="SLH" evidence="3">
    <location>
        <begin position="1193"/>
        <end position="1253"/>
    </location>
</feature>
<dbReference type="InterPro" id="IPR003343">
    <property type="entry name" value="Big_2"/>
</dbReference>